<dbReference type="PRINTS" id="PR00723">
    <property type="entry name" value="SUBTILISIN"/>
</dbReference>
<dbReference type="AlphaFoldDB" id="A0A9D1GPU9"/>
<dbReference type="PROSITE" id="PS51892">
    <property type="entry name" value="SUBTILASE"/>
    <property type="match status" value="1"/>
</dbReference>
<sequence length="865" mass="92936">MKHHLLFCLLAVFAAVSCTKEPIESPETPQTAPAEPNSLFTSEITVKFTEEMAAQVEDDFAAGKLYTKSMPFNELVDELGVTSISRVFGEDERFIERERKAGLHLWYRITVDPDKVMMTKAADGLASVPGIQLAEPIRKIKSTDFNDRYFPQQWGLDNTNNPGFDINVAEVWENYTTGSDDVIVAVLDQGVQMDHEDLPTVIPEGYGGSRTFVSGASAINPGDHGTHVAGIIAASNNNGIGVCGVAGGDASRGVSGVRILSCQMLDDDRSSANSAEAMRYAANNGAVISQNSWGYNFDVNGDGHLDASEIQLAKDTQIESVLAAAVDYFITYAGCDGRGNQLEDSPMKGGVVIFAAGNDAIPYGAPANYEKVIAVGSTDRYGNRSSFSNYGDWVDICAPGSDIYSSVLGGYANMSGTSMACPYVSGVAALLVSYYGGPGFTNEMLKERLLEGANSEISPSTPSQNIGPMLDAYGSFTYGGTTPPDRVREYETDAFGGVINFSWAVTADEDNGKAEGYLLLATTDRNELEDIDLRNIPESVRWSQVVVGDKAVGDELNGSIEGLEFSTTYYVAIAGYDYQQNYSSLSDIREVTTTGNNPPLISASETGEIVLKSHETFTRSYTIKDPDAQEITIEFTPGSDAASLPEGSGADEYVFTVVGNLADPGDYTAVVKVTDTQDASATENIKYRILENHAPVTVAEIRDVMLQAMGQSSEVAMSELVADEDGEQLTWSISNTAPTTVHASISSNTLYLTALSYGNAQVTITGTDCRGEKASATVNVIVKNPDSPLEVYPNLVSDYLSVRTMEEMDTRVMITTSTGATVYDETAPVSVFNPAVIDMRNCAPGQYRVYVSFGGNEYTRTVVKL</sequence>
<dbReference type="PROSITE" id="PS00018">
    <property type="entry name" value="EF_HAND_1"/>
    <property type="match status" value="1"/>
</dbReference>
<evidence type="ECO:0000256" key="2">
    <source>
        <dbReference type="ARBA" id="ARBA00022801"/>
    </source>
</evidence>
<feature type="active site" description="Charge relay system" evidence="4">
    <location>
        <position position="224"/>
    </location>
</feature>
<dbReference type="InterPro" id="IPR036852">
    <property type="entry name" value="Peptidase_S8/S53_dom_sf"/>
</dbReference>
<comment type="similarity">
    <text evidence="4">Belongs to the peptidase S8 family.</text>
</comment>
<reference evidence="6" key="1">
    <citation type="submission" date="2020-10" db="EMBL/GenBank/DDBJ databases">
        <authorList>
            <person name="Gilroy R."/>
        </authorList>
    </citation>
    <scope>NUCLEOTIDE SEQUENCE</scope>
    <source>
        <strain evidence="6">ChiHecec2B26-709</strain>
    </source>
</reference>
<dbReference type="SUPFAM" id="SSF52743">
    <property type="entry name" value="Subtilisin-like"/>
    <property type="match status" value="1"/>
</dbReference>
<dbReference type="InterPro" id="IPR000209">
    <property type="entry name" value="Peptidase_S8/S53_dom"/>
</dbReference>
<evidence type="ECO:0000313" key="6">
    <source>
        <dbReference type="EMBL" id="HIT47450.1"/>
    </source>
</evidence>
<feature type="active site" description="Charge relay system" evidence="4">
    <location>
        <position position="188"/>
    </location>
</feature>
<dbReference type="Pfam" id="PF00082">
    <property type="entry name" value="Peptidase_S8"/>
    <property type="match status" value="1"/>
</dbReference>
<dbReference type="Proteomes" id="UP000886881">
    <property type="component" value="Unassembled WGS sequence"/>
</dbReference>
<accession>A0A9D1GPU9</accession>
<dbReference type="EMBL" id="DVLC01000118">
    <property type="protein sequence ID" value="HIT47450.1"/>
    <property type="molecule type" value="Genomic_DNA"/>
</dbReference>
<dbReference type="PROSITE" id="PS51257">
    <property type="entry name" value="PROKAR_LIPOPROTEIN"/>
    <property type="match status" value="1"/>
</dbReference>
<dbReference type="InterPro" id="IPR023828">
    <property type="entry name" value="Peptidase_S8_Ser-AS"/>
</dbReference>
<evidence type="ECO:0000256" key="3">
    <source>
        <dbReference type="ARBA" id="ARBA00022825"/>
    </source>
</evidence>
<dbReference type="Gene3D" id="3.40.50.200">
    <property type="entry name" value="Peptidase S8/S53 domain"/>
    <property type="match status" value="1"/>
</dbReference>
<dbReference type="PANTHER" id="PTHR42884:SF14">
    <property type="entry name" value="NEUROENDOCRINE CONVERTASE 1"/>
    <property type="match status" value="1"/>
</dbReference>
<dbReference type="InterPro" id="IPR022398">
    <property type="entry name" value="Peptidase_S8_His-AS"/>
</dbReference>
<dbReference type="Gene3D" id="2.60.40.1080">
    <property type="match status" value="1"/>
</dbReference>
<dbReference type="GO" id="GO:0016485">
    <property type="term" value="P:protein processing"/>
    <property type="evidence" value="ECO:0007669"/>
    <property type="project" value="TreeGrafter"/>
</dbReference>
<keyword evidence="1 4" id="KW-0645">Protease</keyword>
<dbReference type="PROSITE" id="PS00137">
    <property type="entry name" value="SUBTILASE_HIS"/>
    <property type="match status" value="1"/>
</dbReference>
<keyword evidence="2 4" id="KW-0378">Hydrolase</keyword>
<organism evidence="6 7">
    <name type="scientific">Candidatus Cryptobacteroides merdipullorum</name>
    <dbReference type="NCBI Taxonomy" id="2840771"/>
    <lineage>
        <taxon>Bacteria</taxon>
        <taxon>Pseudomonadati</taxon>
        <taxon>Bacteroidota</taxon>
        <taxon>Bacteroidia</taxon>
        <taxon>Bacteroidales</taxon>
        <taxon>Candidatus Cryptobacteroides</taxon>
    </lineage>
</organism>
<keyword evidence="3 4" id="KW-0720">Serine protease</keyword>
<reference evidence="6" key="2">
    <citation type="journal article" date="2021" name="PeerJ">
        <title>Extensive microbial diversity within the chicken gut microbiome revealed by metagenomics and culture.</title>
        <authorList>
            <person name="Gilroy R."/>
            <person name="Ravi A."/>
            <person name="Getino M."/>
            <person name="Pursley I."/>
            <person name="Horton D.L."/>
            <person name="Alikhan N.F."/>
            <person name="Baker D."/>
            <person name="Gharbi K."/>
            <person name="Hall N."/>
            <person name="Watson M."/>
            <person name="Adriaenssens E.M."/>
            <person name="Foster-Nyarko E."/>
            <person name="Jarju S."/>
            <person name="Secka A."/>
            <person name="Antonio M."/>
            <person name="Oren A."/>
            <person name="Chaudhuri R.R."/>
            <person name="La Ragione R."/>
            <person name="Hildebrand F."/>
            <person name="Pallen M.J."/>
        </authorList>
    </citation>
    <scope>NUCLEOTIDE SEQUENCE</scope>
    <source>
        <strain evidence="6">ChiHecec2B26-709</strain>
    </source>
</reference>
<feature type="active site" description="Charge relay system" evidence="4">
    <location>
        <position position="418"/>
    </location>
</feature>
<dbReference type="GO" id="GO:0016020">
    <property type="term" value="C:membrane"/>
    <property type="evidence" value="ECO:0007669"/>
    <property type="project" value="TreeGrafter"/>
</dbReference>
<dbReference type="PANTHER" id="PTHR42884">
    <property type="entry name" value="PROPROTEIN CONVERTASE SUBTILISIN/KEXIN-RELATED"/>
    <property type="match status" value="1"/>
</dbReference>
<protein>
    <submittedName>
        <fullName evidence="6">S8 family serine peptidase</fullName>
    </submittedName>
</protein>
<dbReference type="InterPro" id="IPR018247">
    <property type="entry name" value="EF_Hand_1_Ca_BS"/>
</dbReference>
<gene>
    <name evidence="6" type="ORF">IAC35_06300</name>
</gene>
<feature type="domain" description="Peptidase S8/S53" evidence="5">
    <location>
        <begin position="180"/>
        <end position="454"/>
    </location>
</feature>
<dbReference type="PROSITE" id="PS00138">
    <property type="entry name" value="SUBTILASE_SER"/>
    <property type="match status" value="1"/>
</dbReference>
<name>A0A9D1GPU9_9BACT</name>
<proteinExistence type="inferred from homology"/>
<evidence type="ECO:0000313" key="7">
    <source>
        <dbReference type="Proteomes" id="UP000886881"/>
    </source>
</evidence>
<dbReference type="InterPro" id="IPR015500">
    <property type="entry name" value="Peptidase_S8_subtilisin-rel"/>
</dbReference>
<dbReference type="GO" id="GO:0004252">
    <property type="term" value="F:serine-type endopeptidase activity"/>
    <property type="evidence" value="ECO:0007669"/>
    <property type="project" value="UniProtKB-UniRule"/>
</dbReference>
<evidence type="ECO:0000256" key="1">
    <source>
        <dbReference type="ARBA" id="ARBA00022670"/>
    </source>
</evidence>
<comment type="caution">
    <text evidence="6">The sequence shown here is derived from an EMBL/GenBank/DDBJ whole genome shotgun (WGS) entry which is preliminary data.</text>
</comment>
<evidence type="ECO:0000256" key="4">
    <source>
        <dbReference type="PROSITE-ProRule" id="PRU01240"/>
    </source>
</evidence>
<evidence type="ECO:0000259" key="5">
    <source>
        <dbReference type="Pfam" id="PF00082"/>
    </source>
</evidence>